<proteinExistence type="predicted"/>
<keyword evidence="2" id="KW-1185">Reference proteome</keyword>
<dbReference type="InterPro" id="IPR055586">
    <property type="entry name" value="DUF7162"/>
</dbReference>
<dbReference type="AlphaFoldDB" id="A0A7I7TE39"/>
<organism evidence="1 2">
    <name type="scientific">Mycolicibacterium helvum</name>
    <dbReference type="NCBI Taxonomy" id="1534349"/>
    <lineage>
        <taxon>Bacteria</taxon>
        <taxon>Bacillati</taxon>
        <taxon>Actinomycetota</taxon>
        <taxon>Actinomycetes</taxon>
        <taxon>Mycobacteriales</taxon>
        <taxon>Mycobacteriaceae</taxon>
        <taxon>Mycolicibacterium</taxon>
    </lineage>
</organism>
<protein>
    <submittedName>
        <fullName evidence="1">Uncharacterized protein</fullName>
    </submittedName>
</protein>
<gene>
    <name evidence="1" type="ORF">MHEL_57450</name>
</gene>
<sequence>MPKPVAVDTATLWVLTDRLTRTADELADIPIPGLEALPGSALSSLNTPLRVTAEVRRLATAVQDWVCSTRRSVDELAAADDAGAERLRPR</sequence>
<accession>A0A7I7TE39</accession>
<reference evidence="1 2" key="1">
    <citation type="journal article" date="2019" name="Emerg. Microbes Infect.">
        <title>Comprehensive subspecies identification of 175 nontuberculous mycobacteria species based on 7547 genomic profiles.</title>
        <authorList>
            <person name="Matsumoto Y."/>
            <person name="Kinjo T."/>
            <person name="Motooka D."/>
            <person name="Nabeya D."/>
            <person name="Jung N."/>
            <person name="Uechi K."/>
            <person name="Horii T."/>
            <person name="Iida T."/>
            <person name="Fujita J."/>
            <person name="Nakamura S."/>
        </authorList>
    </citation>
    <scope>NUCLEOTIDE SEQUENCE [LARGE SCALE GENOMIC DNA]</scope>
    <source>
        <strain evidence="1 2">JCM 30396</strain>
    </source>
</reference>
<dbReference type="Proteomes" id="UP000467148">
    <property type="component" value="Chromosome"/>
</dbReference>
<evidence type="ECO:0000313" key="2">
    <source>
        <dbReference type="Proteomes" id="UP000467148"/>
    </source>
</evidence>
<dbReference type="RefSeq" id="WP_163751465.1">
    <property type="nucleotide sequence ID" value="NZ_AP022596.1"/>
</dbReference>
<name>A0A7I7TE39_9MYCO</name>
<dbReference type="EMBL" id="AP022596">
    <property type="protein sequence ID" value="BBY67502.1"/>
    <property type="molecule type" value="Genomic_DNA"/>
</dbReference>
<dbReference type="Pfam" id="PF23721">
    <property type="entry name" value="DUF7162"/>
    <property type="match status" value="1"/>
</dbReference>
<dbReference type="KEGG" id="mhev:MHEL_57450"/>
<evidence type="ECO:0000313" key="1">
    <source>
        <dbReference type="EMBL" id="BBY67502.1"/>
    </source>
</evidence>